<feature type="transmembrane region" description="Helical" evidence="7">
    <location>
        <begin position="111"/>
        <end position="131"/>
    </location>
</feature>
<keyword evidence="5 7" id="KW-1133">Transmembrane helix</keyword>
<dbReference type="InterPro" id="IPR035906">
    <property type="entry name" value="MetI-like_sf"/>
</dbReference>
<evidence type="ECO:0000256" key="7">
    <source>
        <dbReference type="RuleBase" id="RU363032"/>
    </source>
</evidence>
<dbReference type="SUPFAM" id="SSF161098">
    <property type="entry name" value="MetI-like"/>
    <property type="match status" value="1"/>
</dbReference>
<sequence>MARSHGGIARKLERWIPQLVVSPGFLAIVVFVYGFIFWTGYISTTKSKMLPNYTFIGLRPYERLFQMDRWEVAFNNLFVFGFVFIVVAIAIGCLLAILLDQKIRAEGAIRTVYLYPMAISFIITGTAWKWIMNPSLGLESVIRSWGWESFSFGWTVSQDLAVYALVMAAVWQSAGFVMALFLSALRSVDQDIIKAASLDGASPAKIYLRIILPSMRPVFMSAVVILSHLAIKSFDLVVALTGGGPGYSSTLPANFMYEMTFRRNEIGVGAASAMIMLATVAAIMVPYLYSELRGQKNG</sequence>
<keyword evidence="2 7" id="KW-0813">Transport</keyword>
<evidence type="ECO:0000256" key="3">
    <source>
        <dbReference type="ARBA" id="ARBA00022475"/>
    </source>
</evidence>
<dbReference type="Gene3D" id="1.10.3720.10">
    <property type="entry name" value="MetI-like"/>
    <property type="match status" value="1"/>
</dbReference>
<dbReference type="Pfam" id="PF00528">
    <property type="entry name" value="BPD_transp_1"/>
    <property type="match status" value="1"/>
</dbReference>
<feature type="transmembrane region" description="Helical" evidence="7">
    <location>
        <begin position="160"/>
        <end position="185"/>
    </location>
</feature>
<proteinExistence type="inferred from homology"/>
<evidence type="ECO:0000256" key="5">
    <source>
        <dbReference type="ARBA" id="ARBA00022989"/>
    </source>
</evidence>
<evidence type="ECO:0000256" key="1">
    <source>
        <dbReference type="ARBA" id="ARBA00004651"/>
    </source>
</evidence>
<organism evidence="9 10">
    <name type="scientific">Cohaesibacter gelatinilyticus</name>
    <dbReference type="NCBI Taxonomy" id="372072"/>
    <lineage>
        <taxon>Bacteria</taxon>
        <taxon>Pseudomonadati</taxon>
        <taxon>Pseudomonadota</taxon>
        <taxon>Alphaproteobacteria</taxon>
        <taxon>Hyphomicrobiales</taxon>
        <taxon>Cohaesibacteraceae</taxon>
    </lineage>
</organism>
<keyword evidence="3" id="KW-1003">Cell membrane</keyword>
<dbReference type="PANTHER" id="PTHR30193">
    <property type="entry name" value="ABC TRANSPORTER PERMEASE PROTEIN"/>
    <property type="match status" value="1"/>
</dbReference>
<dbReference type="GO" id="GO:0055085">
    <property type="term" value="P:transmembrane transport"/>
    <property type="evidence" value="ECO:0007669"/>
    <property type="project" value="InterPro"/>
</dbReference>
<evidence type="ECO:0000256" key="6">
    <source>
        <dbReference type="ARBA" id="ARBA00023136"/>
    </source>
</evidence>
<reference evidence="9 10" key="1">
    <citation type="submission" date="2017-09" db="EMBL/GenBank/DDBJ databases">
        <authorList>
            <person name="Ehlers B."/>
            <person name="Leendertz F.H."/>
        </authorList>
    </citation>
    <scope>NUCLEOTIDE SEQUENCE [LARGE SCALE GENOMIC DNA]</scope>
    <source>
        <strain evidence="9 10">DSM 18289</strain>
    </source>
</reference>
<name>A0A285PI69_9HYPH</name>
<comment type="subcellular location">
    <subcellularLocation>
        <location evidence="1 7">Cell membrane</location>
        <topology evidence="1 7">Multi-pass membrane protein</topology>
    </subcellularLocation>
</comment>
<dbReference type="InterPro" id="IPR051393">
    <property type="entry name" value="ABC_transporter_permease"/>
</dbReference>
<feature type="transmembrane region" description="Helical" evidence="7">
    <location>
        <begin position="20"/>
        <end position="41"/>
    </location>
</feature>
<dbReference type="AlphaFoldDB" id="A0A285PI69"/>
<dbReference type="EMBL" id="OBEL01000008">
    <property type="protein sequence ID" value="SNZ21430.1"/>
    <property type="molecule type" value="Genomic_DNA"/>
</dbReference>
<accession>A0A285PI69</accession>
<dbReference type="InterPro" id="IPR000515">
    <property type="entry name" value="MetI-like"/>
</dbReference>
<feature type="domain" description="ABC transmembrane type-1" evidence="8">
    <location>
        <begin position="74"/>
        <end position="289"/>
    </location>
</feature>
<keyword evidence="10" id="KW-1185">Reference proteome</keyword>
<gene>
    <name evidence="9" type="ORF">SAMN06265368_4550</name>
</gene>
<dbReference type="PANTHER" id="PTHR30193:SF42">
    <property type="entry name" value="ABC TRANSPORTER PERMEASE PROTEIN"/>
    <property type="match status" value="1"/>
</dbReference>
<evidence type="ECO:0000259" key="8">
    <source>
        <dbReference type="PROSITE" id="PS50928"/>
    </source>
</evidence>
<evidence type="ECO:0000256" key="2">
    <source>
        <dbReference type="ARBA" id="ARBA00022448"/>
    </source>
</evidence>
<dbReference type="CDD" id="cd06261">
    <property type="entry name" value="TM_PBP2"/>
    <property type="match status" value="1"/>
</dbReference>
<dbReference type="GO" id="GO:0005886">
    <property type="term" value="C:plasma membrane"/>
    <property type="evidence" value="ECO:0007669"/>
    <property type="project" value="UniProtKB-SubCell"/>
</dbReference>
<feature type="transmembrane region" description="Helical" evidence="7">
    <location>
        <begin position="266"/>
        <end position="289"/>
    </location>
</feature>
<keyword evidence="4 7" id="KW-0812">Transmembrane</keyword>
<dbReference type="PROSITE" id="PS50928">
    <property type="entry name" value="ABC_TM1"/>
    <property type="match status" value="1"/>
</dbReference>
<evidence type="ECO:0000313" key="10">
    <source>
        <dbReference type="Proteomes" id="UP000219439"/>
    </source>
</evidence>
<evidence type="ECO:0000256" key="4">
    <source>
        <dbReference type="ARBA" id="ARBA00022692"/>
    </source>
</evidence>
<comment type="similarity">
    <text evidence="7">Belongs to the binding-protein-dependent transport system permease family.</text>
</comment>
<feature type="transmembrane region" description="Helical" evidence="7">
    <location>
        <begin position="77"/>
        <end position="99"/>
    </location>
</feature>
<protein>
    <submittedName>
        <fullName evidence="9">Carbohydrate ABC transporter membrane protein 1, CUT1 family</fullName>
    </submittedName>
</protein>
<evidence type="ECO:0000313" key="9">
    <source>
        <dbReference type="EMBL" id="SNZ21430.1"/>
    </source>
</evidence>
<dbReference type="Proteomes" id="UP000219439">
    <property type="component" value="Unassembled WGS sequence"/>
</dbReference>
<keyword evidence="6 7" id="KW-0472">Membrane</keyword>